<dbReference type="SMART" id="SM00645">
    <property type="entry name" value="Pept_C1"/>
    <property type="match status" value="1"/>
</dbReference>
<sequence length="456" mass="51774">MGLSLLPVLLVISRLLNLRLVYAVGFGGIPGDYCRIRTPTCCPDRDDKCTAPILNNHLCYCDMFCDRTDGNDCCPDFNAVCKNQPSSEAATGEPECMHDGIRYSEGDSIMQNCNKCVCKNNEWQCDQLTCLIQEDLLKRINAGRYTWTAKNYSNFWGRTLEDGVRYRLGTLFPEKSVQNMNEILIKPRELPSRFDAREKWPLYIHPVRDQGDCASSWSHSTTATSADRLSIITDGKMNTPLSAQQLLSCNQHRQRGCEGGYLDRAWWYIRKLGVVSELCYPYESGATQQPGECRISKSVIRTGEPFNCPSGAADPTIYKMTPPYRVSSREEDIMTEIITNGPVQATFIVHEDFFMYSGGVYQHLDLSKENGSQNKSQGYHSVRIVGWGDDDTTGQSVKYWLAANSWGTSWGEEGFFRILRGENHCEIESFIIGAWGKGAKKRRFKVRKLRRHMKKL</sequence>
<keyword evidence="6" id="KW-1185">Reference proteome</keyword>
<dbReference type="Pfam" id="PF00112">
    <property type="entry name" value="Peptidase_C1"/>
    <property type="match status" value="1"/>
</dbReference>
<dbReference type="InterPro" id="IPR025661">
    <property type="entry name" value="Pept_asp_AS"/>
</dbReference>
<evidence type="ECO:0000256" key="2">
    <source>
        <dbReference type="ARBA" id="ARBA00023157"/>
    </source>
</evidence>
<evidence type="ECO:0000256" key="3">
    <source>
        <dbReference type="SAM" id="SignalP"/>
    </source>
</evidence>
<dbReference type="AlphaFoldDB" id="A0A0B2VD66"/>
<proteinExistence type="inferred from homology"/>
<dbReference type="SUPFAM" id="SSF54001">
    <property type="entry name" value="Cysteine proteinases"/>
    <property type="match status" value="1"/>
</dbReference>
<accession>A0A0B2VD66</accession>
<dbReference type="PANTHER" id="PTHR12411">
    <property type="entry name" value="CYSTEINE PROTEASE FAMILY C1-RELATED"/>
    <property type="match status" value="1"/>
</dbReference>
<feature type="domain" description="SMB" evidence="4">
    <location>
        <begin position="37"/>
        <end position="86"/>
    </location>
</feature>
<dbReference type="InterPro" id="IPR025660">
    <property type="entry name" value="Pept_his_AS"/>
</dbReference>
<dbReference type="Proteomes" id="UP000031036">
    <property type="component" value="Unassembled WGS sequence"/>
</dbReference>
<dbReference type="FunFam" id="3.90.70.10:FF:000165">
    <property type="entry name" value="Tubulointerstitial nephritis antigen-like"/>
    <property type="match status" value="1"/>
</dbReference>
<reference evidence="5 6" key="1">
    <citation type="submission" date="2014-11" db="EMBL/GenBank/DDBJ databases">
        <title>Genetic blueprint of the zoonotic pathogen Toxocara canis.</title>
        <authorList>
            <person name="Zhu X.-Q."/>
            <person name="Korhonen P.K."/>
            <person name="Cai H."/>
            <person name="Young N.D."/>
            <person name="Nejsum P."/>
            <person name="von Samson-Himmelstjerna G."/>
            <person name="Boag P.R."/>
            <person name="Tan P."/>
            <person name="Li Q."/>
            <person name="Min J."/>
            <person name="Yang Y."/>
            <person name="Wang X."/>
            <person name="Fang X."/>
            <person name="Hall R.S."/>
            <person name="Hofmann A."/>
            <person name="Sternberg P.W."/>
            <person name="Jex A.R."/>
            <person name="Gasser R.B."/>
        </authorList>
    </citation>
    <scope>NUCLEOTIDE SEQUENCE [LARGE SCALE GENOMIC DNA]</scope>
    <source>
        <strain evidence="5">PN_DK_2014</strain>
    </source>
</reference>
<protein>
    <submittedName>
        <fullName evidence="5">Putative peptidase C1-like protein F26E4.3</fullName>
    </submittedName>
</protein>
<dbReference type="PROSITE" id="PS00639">
    <property type="entry name" value="THIOL_PROTEASE_HIS"/>
    <property type="match status" value="1"/>
</dbReference>
<keyword evidence="3" id="KW-0732">Signal</keyword>
<feature type="signal peptide" evidence="3">
    <location>
        <begin position="1"/>
        <end position="23"/>
    </location>
</feature>
<dbReference type="CDD" id="cd02620">
    <property type="entry name" value="Peptidase_C1A_CathepsinB"/>
    <property type="match status" value="1"/>
</dbReference>
<dbReference type="GO" id="GO:0008234">
    <property type="term" value="F:cysteine-type peptidase activity"/>
    <property type="evidence" value="ECO:0007669"/>
    <property type="project" value="InterPro"/>
</dbReference>
<evidence type="ECO:0000313" key="5">
    <source>
        <dbReference type="EMBL" id="KHN81461.1"/>
    </source>
</evidence>
<organism evidence="5 6">
    <name type="scientific">Toxocara canis</name>
    <name type="common">Canine roundworm</name>
    <dbReference type="NCBI Taxonomy" id="6265"/>
    <lineage>
        <taxon>Eukaryota</taxon>
        <taxon>Metazoa</taxon>
        <taxon>Ecdysozoa</taxon>
        <taxon>Nematoda</taxon>
        <taxon>Chromadorea</taxon>
        <taxon>Rhabditida</taxon>
        <taxon>Spirurina</taxon>
        <taxon>Ascaridomorpha</taxon>
        <taxon>Ascaridoidea</taxon>
        <taxon>Toxocaridae</taxon>
        <taxon>Toxocara</taxon>
    </lineage>
</organism>
<comment type="caution">
    <text evidence="5">The sequence shown here is derived from an EMBL/GenBank/DDBJ whole genome shotgun (WGS) entry which is preliminary data.</text>
</comment>
<dbReference type="InterPro" id="IPR038765">
    <property type="entry name" value="Papain-like_cys_pep_sf"/>
</dbReference>
<dbReference type="InterPro" id="IPR000668">
    <property type="entry name" value="Peptidase_C1A_C"/>
</dbReference>
<name>A0A0B2VD66_TOXCA</name>
<dbReference type="OrthoDB" id="640249at2759"/>
<comment type="similarity">
    <text evidence="1">Belongs to the peptidase C1 family.</text>
</comment>
<gene>
    <name evidence="5" type="primary">F26E4.3</name>
    <name evidence="5" type="ORF">Tcan_18965</name>
</gene>
<dbReference type="InterPro" id="IPR013128">
    <property type="entry name" value="Peptidase_C1A"/>
</dbReference>
<dbReference type="STRING" id="6265.A0A0B2VD66"/>
<dbReference type="InterPro" id="IPR001212">
    <property type="entry name" value="Somatomedin_B_dom"/>
</dbReference>
<dbReference type="OMA" id="VNEIGWT"/>
<dbReference type="PROSITE" id="PS50958">
    <property type="entry name" value="SMB_2"/>
    <property type="match status" value="1"/>
</dbReference>
<evidence type="ECO:0000313" key="6">
    <source>
        <dbReference type="Proteomes" id="UP000031036"/>
    </source>
</evidence>
<feature type="chain" id="PRO_5018771142" evidence="3">
    <location>
        <begin position="24"/>
        <end position="456"/>
    </location>
</feature>
<dbReference type="Gene3D" id="3.90.70.10">
    <property type="entry name" value="Cysteine proteinases"/>
    <property type="match status" value="1"/>
</dbReference>
<dbReference type="SMART" id="SM00201">
    <property type="entry name" value="SO"/>
    <property type="match status" value="1"/>
</dbReference>
<dbReference type="EMBL" id="JPKZ01001513">
    <property type="protein sequence ID" value="KHN81461.1"/>
    <property type="molecule type" value="Genomic_DNA"/>
</dbReference>
<keyword evidence="2" id="KW-1015">Disulfide bond</keyword>
<dbReference type="SUPFAM" id="SSF57603">
    <property type="entry name" value="FnI-like domain"/>
    <property type="match status" value="1"/>
</dbReference>
<evidence type="ECO:0000256" key="1">
    <source>
        <dbReference type="ARBA" id="ARBA00008455"/>
    </source>
</evidence>
<dbReference type="GO" id="GO:0006508">
    <property type="term" value="P:proteolysis"/>
    <property type="evidence" value="ECO:0007669"/>
    <property type="project" value="InterPro"/>
</dbReference>
<dbReference type="PROSITE" id="PS00640">
    <property type="entry name" value="THIOL_PROTEASE_ASN"/>
    <property type="match status" value="1"/>
</dbReference>
<evidence type="ECO:0000259" key="4">
    <source>
        <dbReference type="PROSITE" id="PS50958"/>
    </source>
</evidence>